<comment type="caution">
    <text evidence="2">The sequence shown here is derived from an EMBL/GenBank/DDBJ whole genome shotgun (WGS) entry which is preliminary data.</text>
</comment>
<proteinExistence type="predicted"/>
<protein>
    <submittedName>
        <fullName evidence="2">Uncharacterized protein</fullName>
    </submittedName>
</protein>
<reference evidence="2 3" key="1">
    <citation type="submission" date="2015-08" db="EMBL/GenBank/DDBJ databases">
        <title>Next Generation Sequencing and Analysis of the Genome of Puccinia sorghi L Schw, the Causal Agent of Maize Common Rust.</title>
        <authorList>
            <person name="Rochi L."/>
            <person name="Burguener G."/>
            <person name="Darino M."/>
            <person name="Turjanski A."/>
            <person name="Kreff E."/>
            <person name="Dieguez M.J."/>
            <person name="Sacco F."/>
        </authorList>
    </citation>
    <scope>NUCLEOTIDE SEQUENCE [LARGE SCALE GENOMIC DNA]</scope>
    <source>
        <strain evidence="2 3">RO10H11247</strain>
    </source>
</reference>
<name>A0A0L6UT92_9BASI</name>
<feature type="region of interest" description="Disordered" evidence="1">
    <location>
        <begin position="64"/>
        <end position="100"/>
    </location>
</feature>
<evidence type="ECO:0000313" key="2">
    <source>
        <dbReference type="EMBL" id="KNZ51719.1"/>
    </source>
</evidence>
<dbReference type="AlphaFoldDB" id="A0A0L6UT92"/>
<dbReference type="Proteomes" id="UP000037035">
    <property type="component" value="Unassembled WGS sequence"/>
</dbReference>
<dbReference type="EMBL" id="LAVV01008890">
    <property type="protein sequence ID" value="KNZ51719.1"/>
    <property type="molecule type" value="Genomic_DNA"/>
</dbReference>
<evidence type="ECO:0000256" key="1">
    <source>
        <dbReference type="SAM" id="MobiDB-lite"/>
    </source>
</evidence>
<gene>
    <name evidence="2" type="ORF">VP01_384g8</name>
</gene>
<keyword evidence="3" id="KW-1185">Reference proteome</keyword>
<evidence type="ECO:0000313" key="3">
    <source>
        <dbReference type="Proteomes" id="UP000037035"/>
    </source>
</evidence>
<organism evidence="2 3">
    <name type="scientific">Puccinia sorghi</name>
    <dbReference type="NCBI Taxonomy" id="27349"/>
    <lineage>
        <taxon>Eukaryota</taxon>
        <taxon>Fungi</taxon>
        <taxon>Dikarya</taxon>
        <taxon>Basidiomycota</taxon>
        <taxon>Pucciniomycotina</taxon>
        <taxon>Pucciniomycetes</taxon>
        <taxon>Pucciniales</taxon>
        <taxon>Pucciniaceae</taxon>
        <taxon>Puccinia</taxon>
    </lineage>
</organism>
<feature type="compositionally biased region" description="Basic and acidic residues" evidence="1">
    <location>
        <begin position="78"/>
        <end position="87"/>
    </location>
</feature>
<sequence length="100" mass="10986">MADHLHRKSLGYWLGATVTCVEQPRRRHRATSKIVLLSRTTNRPDSCHGVVDAAWASRANLPSCSDHDSLGSGSPRVGQDHHHEVDLAKTPVAHPTFIGF</sequence>
<accession>A0A0L6UT92</accession>
<dbReference type="VEuPathDB" id="FungiDB:VP01_384g8"/>